<feature type="compositionally biased region" description="Low complexity" evidence="2">
    <location>
        <begin position="732"/>
        <end position="744"/>
    </location>
</feature>
<evidence type="ECO:0000313" key="4">
    <source>
        <dbReference type="Proteomes" id="UP000253551"/>
    </source>
</evidence>
<evidence type="ECO:0000313" key="3">
    <source>
        <dbReference type="EMBL" id="RCH90786.1"/>
    </source>
</evidence>
<dbReference type="EMBL" id="PJQM01003099">
    <property type="protein sequence ID" value="RCH90786.1"/>
    <property type="molecule type" value="Genomic_DNA"/>
</dbReference>
<feature type="region of interest" description="Disordered" evidence="2">
    <location>
        <begin position="566"/>
        <end position="702"/>
    </location>
</feature>
<feature type="region of interest" description="Disordered" evidence="2">
    <location>
        <begin position="473"/>
        <end position="546"/>
    </location>
</feature>
<dbReference type="PANTHER" id="PTHR45589:SF1">
    <property type="entry name" value="WD REPEAT DOMAIN 62, ISOFORM G"/>
    <property type="match status" value="1"/>
</dbReference>
<dbReference type="PANTHER" id="PTHR45589">
    <property type="entry name" value="WD REPEAT DOMAIN 62, ISOFORM G"/>
    <property type="match status" value="1"/>
</dbReference>
<feature type="compositionally biased region" description="Polar residues" evidence="2">
    <location>
        <begin position="479"/>
        <end position="493"/>
    </location>
</feature>
<dbReference type="InterPro" id="IPR036322">
    <property type="entry name" value="WD40_repeat_dom_sf"/>
</dbReference>
<feature type="compositionally biased region" description="Basic and acidic residues" evidence="2">
    <location>
        <begin position="494"/>
        <end position="509"/>
    </location>
</feature>
<dbReference type="InterPro" id="IPR015943">
    <property type="entry name" value="WD40/YVTN_repeat-like_dom_sf"/>
</dbReference>
<proteinExistence type="predicted"/>
<dbReference type="AlphaFoldDB" id="A0A367JLI6"/>
<dbReference type="SUPFAM" id="SSF50978">
    <property type="entry name" value="WD40 repeat-like"/>
    <property type="match status" value="2"/>
</dbReference>
<name>A0A367JLI6_RHIST</name>
<dbReference type="Gene3D" id="2.130.10.10">
    <property type="entry name" value="YVTN repeat-like/Quinoprotein amine dehydrogenase"/>
    <property type="match status" value="3"/>
</dbReference>
<feature type="repeat" description="WD" evidence="1">
    <location>
        <begin position="276"/>
        <end position="304"/>
    </location>
</feature>
<dbReference type="PROSITE" id="PS50082">
    <property type="entry name" value="WD_REPEATS_2"/>
    <property type="match status" value="1"/>
</dbReference>
<feature type="region of interest" description="Disordered" evidence="2">
    <location>
        <begin position="727"/>
        <end position="752"/>
    </location>
</feature>
<evidence type="ECO:0000256" key="2">
    <source>
        <dbReference type="SAM" id="MobiDB-lite"/>
    </source>
</evidence>
<dbReference type="Pfam" id="PF00400">
    <property type="entry name" value="WD40"/>
    <property type="match status" value="3"/>
</dbReference>
<evidence type="ECO:0000256" key="1">
    <source>
        <dbReference type="PROSITE-ProRule" id="PRU00221"/>
    </source>
</evidence>
<keyword evidence="4" id="KW-1185">Reference proteome</keyword>
<dbReference type="InterPro" id="IPR001680">
    <property type="entry name" value="WD40_rpt"/>
</dbReference>
<dbReference type="SMART" id="SM00320">
    <property type="entry name" value="WD40"/>
    <property type="match status" value="6"/>
</dbReference>
<dbReference type="Proteomes" id="UP000253551">
    <property type="component" value="Unassembled WGS sequence"/>
</dbReference>
<feature type="compositionally biased region" description="Basic residues" evidence="2">
    <location>
        <begin position="687"/>
        <end position="700"/>
    </location>
</feature>
<protein>
    <submittedName>
        <fullName evidence="3">Uncharacterized protein</fullName>
    </submittedName>
</protein>
<feature type="non-terminal residue" evidence="3">
    <location>
        <position position="1"/>
    </location>
</feature>
<dbReference type="InterPro" id="IPR052779">
    <property type="entry name" value="WDR62"/>
</dbReference>
<feature type="compositionally biased region" description="Acidic residues" evidence="2">
    <location>
        <begin position="653"/>
        <end position="667"/>
    </location>
</feature>
<reference evidence="3 4" key="1">
    <citation type="journal article" date="2018" name="G3 (Bethesda)">
        <title>Phylogenetic and Phylogenomic Definition of Rhizopus Species.</title>
        <authorList>
            <person name="Gryganskyi A.P."/>
            <person name="Golan J."/>
            <person name="Dolatabadi S."/>
            <person name="Mondo S."/>
            <person name="Robb S."/>
            <person name="Idnurm A."/>
            <person name="Muszewska A."/>
            <person name="Steczkiewicz K."/>
            <person name="Masonjones S."/>
            <person name="Liao H.L."/>
            <person name="Gajdeczka M.T."/>
            <person name="Anike F."/>
            <person name="Vuek A."/>
            <person name="Anishchenko I.M."/>
            <person name="Voigt K."/>
            <person name="de Hoog G.S."/>
            <person name="Smith M.E."/>
            <person name="Heitman J."/>
            <person name="Vilgalys R."/>
            <person name="Stajich J.E."/>
        </authorList>
    </citation>
    <scope>NUCLEOTIDE SEQUENCE [LARGE SCALE GENOMIC DNA]</scope>
    <source>
        <strain evidence="3 4">LSU 92-RS-03</strain>
    </source>
</reference>
<sequence length="849" mass="95582">LFEPVTLKYVGILPKPHPLGIDISSITSPDRLDDTNVYPDSVAIVYDNVAERITTVYSDRSLYMWDIHDLKKIGKYRSFIFHSDCVWGIEPCPNIKKENFIIPFNSFATFSGDGTIRVWNLDRPPNHNSSTTQSSPVLMIPSSSTMVSSQRRNIYSRELVKMIYVDKASSEFIKQVRNLDRIDLSAEDQYPDFGIRSLKMSPDGNWMASGDRNGNLRLHNLINWELMSYQEAHESEILSIDIVSQGPDALIATGSRDRLIHIFEMKSKNHQLIQTLDDHSSSITAVKFTPDATRLISSGADKAVIFRQRQAEGYTTFQNNCGRSTVFDMALNDRCVATVTGERRLYLFHLDSGKPFRMCKPDLSDEPSGGSLINIDLDPFSGTFAVTSGSDRCLRLFDLTNSSCVEKVGAHAEQITAVKFVRTNKEEKGLRVVSTCSDSTIFVWKISPEIVAKMCARAGLTEEKPRARIRRVSTAMGPSVSQNTRKTFSTMSTTEHKYDEVYRKIEANRRRPMTVPQEKKSNGNQKRNTTRPPPPPSPPINSNNNNKLMQNLAHMRQGRNPLERKNSVLAKRPSQPTLASDQRETKAVDEEEDKTNSLDEEEEDDDDDEEEDLEEEIIFTPEQEKVSKPFKVSTHVDTTGEEEDEERLNVSDTPEEEDLSESSGDDEAILRDITSLAPPRVTASRSIIRRSMPRKKRTKRQSFTAKFLSSLPALDANQIAHVSEMKQNDMSNTNQPDDTNQNDNVSDTNQSDHVSIINSNEPRTEMDPKLESALADLDGISILLDSVLDTLVNTIQTKENEKPLSEIKNKLNHVAGKIATQASSPPETIELLEKYSNLLLTMVQNKLSP</sequence>
<accession>A0A367JLI6</accession>
<comment type="caution">
    <text evidence="3">The sequence shown here is derived from an EMBL/GenBank/DDBJ whole genome shotgun (WGS) entry which is preliminary data.</text>
</comment>
<dbReference type="OrthoDB" id="6252103at2759"/>
<organism evidence="3 4">
    <name type="scientific">Rhizopus stolonifer</name>
    <name type="common">Rhizopus nigricans</name>
    <dbReference type="NCBI Taxonomy" id="4846"/>
    <lineage>
        <taxon>Eukaryota</taxon>
        <taxon>Fungi</taxon>
        <taxon>Fungi incertae sedis</taxon>
        <taxon>Mucoromycota</taxon>
        <taxon>Mucoromycotina</taxon>
        <taxon>Mucoromycetes</taxon>
        <taxon>Mucorales</taxon>
        <taxon>Mucorineae</taxon>
        <taxon>Rhizopodaceae</taxon>
        <taxon>Rhizopus</taxon>
    </lineage>
</organism>
<gene>
    <name evidence="3" type="ORF">CU098_002072</name>
</gene>
<keyword evidence="1" id="KW-0853">WD repeat</keyword>
<feature type="compositionally biased region" description="Acidic residues" evidence="2">
    <location>
        <begin position="589"/>
        <end position="617"/>
    </location>
</feature>